<gene>
    <name evidence="1" type="ORF">I4F81_012878</name>
</gene>
<organism evidence="1 2">
    <name type="scientific">Pyropia yezoensis</name>
    <name type="common">Susabi-nori</name>
    <name type="synonym">Porphyra yezoensis</name>
    <dbReference type="NCBI Taxonomy" id="2788"/>
    <lineage>
        <taxon>Eukaryota</taxon>
        <taxon>Rhodophyta</taxon>
        <taxon>Bangiophyceae</taxon>
        <taxon>Bangiales</taxon>
        <taxon>Bangiaceae</taxon>
        <taxon>Pyropia</taxon>
    </lineage>
</organism>
<dbReference type="EMBL" id="CM020620">
    <property type="protein sequence ID" value="KAK1870418.1"/>
    <property type="molecule type" value="Genomic_DNA"/>
</dbReference>
<proteinExistence type="predicted"/>
<name>A0ACC3CK67_PYRYE</name>
<reference evidence="1" key="1">
    <citation type="submission" date="2019-11" db="EMBL/GenBank/DDBJ databases">
        <title>Nori genome reveals adaptations in red seaweeds to the harsh intertidal environment.</title>
        <authorList>
            <person name="Wang D."/>
            <person name="Mao Y."/>
        </authorList>
    </citation>
    <scope>NUCLEOTIDE SEQUENCE</scope>
    <source>
        <tissue evidence="1">Gametophyte</tissue>
    </source>
</reference>
<accession>A0ACC3CK67</accession>
<dbReference type="Proteomes" id="UP000798662">
    <property type="component" value="Chromosome 3"/>
</dbReference>
<protein>
    <submittedName>
        <fullName evidence="1">Uncharacterized protein</fullName>
    </submittedName>
</protein>
<sequence length="681" mass="73740">MSSDGSSTSTRGIARTNEAAAKMYALAVQHLEEVQRGRSSTTDPEGPSAEALFNANVALAEAKVSVAMKGILVFHALQAAAVSGAGAASAQRLDKAQEALRDAERQQRRREEELQYVIKCNTPLDQPPAAVEESQRRRIVLQNGTCRSASDSTSQAKGLDGPGTLPCFLFDPTPDGRVVAALLPEPAWNDAAAPVPALLACDTARLDMTDTMEKVTDGGVLKEVTVPHVVGKLLEQYHAKSEVVLNKTAMLHCGVASVLADSASQPDEMGGIQMQAGRRGFIPCRVREYKRSSRSCLDVLPQAFLVAANLCAHLVRLGLRPVDAIVPVDVVAGNMIQFGACFLADGTLPLPLVLSDPLNLGSRAGARGADGYLRKTQQHLEHLFALLRAATPQAEPCPAVAFLDVPDSVFVKQHCVNIDNCKSNATALGNAVGSALEQEKLRTWVVNMYHVFGQLYEFGPRTKVCFPLGHAVNVLLPGEPDTPSWGMFFPNLSLSSNLNAGGAYKLHPPATKSQLARFAAALGVFISEIHAAQVVHGDLYPSNILWREVAPTPSASGPAADDAGPTHVTQDGGYLMELKIVDWDTAFFLRRKGTTWDVPPHLLELWKDKPKWLGRFHTSRDPRDLDIFMADVLQFVLEEYEQTSQESPVVALWEQVADATSVRESNAKFKMLQQMYVTKNS</sequence>
<comment type="caution">
    <text evidence="1">The sequence shown here is derived from an EMBL/GenBank/DDBJ whole genome shotgun (WGS) entry which is preliminary data.</text>
</comment>
<keyword evidence="2" id="KW-1185">Reference proteome</keyword>
<evidence type="ECO:0000313" key="2">
    <source>
        <dbReference type="Proteomes" id="UP000798662"/>
    </source>
</evidence>
<evidence type="ECO:0000313" key="1">
    <source>
        <dbReference type="EMBL" id="KAK1870418.1"/>
    </source>
</evidence>